<name>A0AAD3TF35_NEPGR</name>
<evidence type="ECO:0000313" key="1">
    <source>
        <dbReference type="EMBL" id="GMH28865.1"/>
    </source>
</evidence>
<gene>
    <name evidence="1" type="ORF">Nepgr_030708</name>
</gene>
<dbReference type="AlphaFoldDB" id="A0AAD3TF35"/>
<dbReference type="EMBL" id="BSYO01000035">
    <property type="protein sequence ID" value="GMH28865.1"/>
    <property type="molecule type" value="Genomic_DNA"/>
</dbReference>
<organism evidence="1 2">
    <name type="scientific">Nepenthes gracilis</name>
    <name type="common">Slender pitcher plant</name>
    <dbReference type="NCBI Taxonomy" id="150966"/>
    <lineage>
        <taxon>Eukaryota</taxon>
        <taxon>Viridiplantae</taxon>
        <taxon>Streptophyta</taxon>
        <taxon>Embryophyta</taxon>
        <taxon>Tracheophyta</taxon>
        <taxon>Spermatophyta</taxon>
        <taxon>Magnoliopsida</taxon>
        <taxon>eudicotyledons</taxon>
        <taxon>Gunneridae</taxon>
        <taxon>Pentapetalae</taxon>
        <taxon>Caryophyllales</taxon>
        <taxon>Nepenthaceae</taxon>
        <taxon>Nepenthes</taxon>
    </lineage>
</organism>
<protein>
    <submittedName>
        <fullName evidence="1">Uncharacterized protein</fullName>
    </submittedName>
</protein>
<keyword evidence="2" id="KW-1185">Reference proteome</keyword>
<comment type="caution">
    <text evidence="1">The sequence shown here is derived from an EMBL/GenBank/DDBJ whole genome shotgun (WGS) entry which is preliminary data.</text>
</comment>
<accession>A0AAD3TF35</accession>
<dbReference type="Proteomes" id="UP001279734">
    <property type="component" value="Unassembled WGS sequence"/>
</dbReference>
<proteinExistence type="predicted"/>
<sequence length="99" mass="11296">MTRRDRELYYKECRPEECEGDRCAKGSESSASISFSAVDAAAPLLTLVLHTKISQRVKNPEICSRCRCKQPRFSLLAIAKEWIDVECEPRMCLITDIDI</sequence>
<evidence type="ECO:0000313" key="2">
    <source>
        <dbReference type="Proteomes" id="UP001279734"/>
    </source>
</evidence>
<reference evidence="1" key="1">
    <citation type="submission" date="2023-05" db="EMBL/GenBank/DDBJ databases">
        <title>Nepenthes gracilis genome sequencing.</title>
        <authorList>
            <person name="Fukushima K."/>
        </authorList>
    </citation>
    <scope>NUCLEOTIDE SEQUENCE</scope>
    <source>
        <strain evidence="1">SING2019-196</strain>
    </source>
</reference>